<feature type="compositionally biased region" description="Low complexity" evidence="5">
    <location>
        <begin position="595"/>
        <end position="619"/>
    </location>
</feature>
<evidence type="ECO:0000256" key="4">
    <source>
        <dbReference type="ARBA" id="ARBA00023136"/>
    </source>
</evidence>
<evidence type="ECO:0000256" key="1">
    <source>
        <dbReference type="ARBA" id="ARBA00004308"/>
    </source>
</evidence>
<feature type="compositionally biased region" description="Basic and acidic residues" evidence="5">
    <location>
        <begin position="783"/>
        <end position="818"/>
    </location>
</feature>
<dbReference type="GO" id="GO:0005737">
    <property type="term" value="C:cytoplasm"/>
    <property type="evidence" value="ECO:0007669"/>
    <property type="project" value="TreeGrafter"/>
</dbReference>
<dbReference type="GO" id="GO:0034975">
    <property type="term" value="P:protein folding in endoplasmic reticulum"/>
    <property type="evidence" value="ECO:0007669"/>
    <property type="project" value="TreeGrafter"/>
</dbReference>
<keyword evidence="2 6" id="KW-0812">Transmembrane</keyword>
<comment type="caution">
    <text evidence="8">The sequence shown here is derived from an EMBL/GenBank/DDBJ whole genome shotgun (WGS) entry which is preliminary data.</text>
</comment>
<feature type="compositionally biased region" description="Basic residues" evidence="5">
    <location>
        <begin position="931"/>
        <end position="940"/>
    </location>
</feature>
<feature type="region of interest" description="Disordered" evidence="5">
    <location>
        <begin position="40"/>
        <end position="70"/>
    </location>
</feature>
<evidence type="ECO:0000256" key="3">
    <source>
        <dbReference type="ARBA" id="ARBA00022989"/>
    </source>
</evidence>
<reference evidence="8 9" key="1">
    <citation type="submission" date="2016-07" db="EMBL/GenBank/DDBJ databases">
        <title>Pervasive Adenine N6-methylation of Active Genes in Fungi.</title>
        <authorList>
            <consortium name="DOE Joint Genome Institute"/>
            <person name="Mondo S.J."/>
            <person name="Dannebaum R.O."/>
            <person name="Kuo R.C."/>
            <person name="Labutti K."/>
            <person name="Haridas S."/>
            <person name="Kuo A."/>
            <person name="Salamov A."/>
            <person name="Ahrendt S.R."/>
            <person name="Lipzen A."/>
            <person name="Sullivan W."/>
            <person name="Andreopoulos W.B."/>
            <person name="Clum A."/>
            <person name="Lindquist E."/>
            <person name="Daum C."/>
            <person name="Ramamoorthy G.K."/>
            <person name="Gryganskyi A."/>
            <person name="Culley D."/>
            <person name="Magnuson J.K."/>
            <person name="James T.Y."/>
            <person name="O'Malley M.A."/>
            <person name="Stajich J.E."/>
            <person name="Spatafora J.W."/>
            <person name="Visel A."/>
            <person name="Grigoriev I.V."/>
        </authorList>
    </citation>
    <scope>NUCLEOTIDE SEQUENCE [LARGE SCALE GENOMIC DNA]</scope>
    <source>
        <strain evidence="8 9">NRRL 2496</strain>
    </source>
</reference>
<dbReference type="PANTHER" id="PTHR12953">
    <property type="entry name" value="MEMBRANE PROTEIN CH1 RELATED"/>
    <property type="match status" value="1"/>
</dbReference>
<dbReference type="PANTHER" id="PTHR12953:SF0">
    <property type="entry name" value="SUN DOMAIN-CONTAINING OSSIFICATION FACTOR"/>
    <property type="match status" value="1"/>
</dbReference>
<feature type="region of interest" description="Disordered" evidence="5">
    <location>
        <begin position="837"/>
        <end position="940"/>
    </location>
</feature>
<feature type="compositionally biased region" description="Low complexity" evidence="5">
    <location>
        <begin position="852"/>
        <end position="867"/>
    </location>
</feature>
<feature type="compositionally biased region" description="Basic and acidic residues" evidence="5">
    <location>
        <begin position="904"/>
        <end position="918"/>
    </location>
</feature>
<dbReference type="Pfam" id="PF07738">
    <property type="entry name" value="Sad1_UNC"/>
    <property type="match status" value="1"/>
</dbReference>
<feature type="region of interest" description="Disordered" evidence="5">
    <location>
        <begin position="153"/>
        <end position="172"/>
    </location>
</feature>
<dbReference type="InParanoid" id="A0A1X2GZ52"/>
<feature type="compositionally biased region" description="Basic and acidic residues" evidence="5">
    <location>
        <begin position="457"/>
        <end position="480"/>
    </location>
</feature>
<evidence type="ECO:0000313" key="9">
    <source>
        <dbReference type="Proteomes" id="UP000242180"/>
    </source>
</evidence>
<keyword evidence="4 6" id="KW-0472">Membrane</keyword>
<dbReference type="EMBL" id="MCGN01000014">
    <property type="protein sequence ID" value="ORY89541.1"/>
    <property type="molecule type" value="Genomic_DNA"/>
</dbReference>
<evidence type="ECO:0000313" key="8">
    <source>
        <dbReference type="EMBL" id="ORY89541.1"/>
    </source>
</evidence>
<dbReference type="InterPro" id="IPR012919">
    <property type="entry name" value="SUN_dom"/>
</dbReference>
<dbReference type="InterPro" id="IPR045120">
    <property type="entry name" value="Suco/Slp1-like"/>
</dbReference>
<proteinExistence type="predicted"/>
<protein>
    <submittedName>
        <fullName evidence="8">UNC-like C-terminal-domain-containing protein</fullName>
    </submittedName>
</protein>
<comment type="subcellular location">
    <subcellularLocation>
        <location evidence="1">Endomembrane system</location>
    </subcellularLocation>
</comment>
<dbReference type="OMA" id="PMMEYYN"/>
<keyword evidence="9" id="KW-1185">Reference proteome</keyword>
<feature type="transmembrane region" description="Helical" evidence="6">
    <location>
        <begin position="753"/>
        <end position="777"/>
    </location>
</feature>
<dbReference type="AlphaFoldDB" id="A0A1X2GZ52"/>
<sequence>MCPAFEQGDLDLFQALFPDVSILSGLGHEADRDLLYGWQWSDNDIQGPQPPPPPPSPTEVDNKQEDDLSFSQPPTMLLLQDDMSPKLITTKAGVLGQQTTCPGPSSHTTPSSSFSSSSSSSSSSSHTTSTRHDRRSGPLISFDELQRRVLQSTEDNRRIKHRKAGAPMPQVIDSLDGGLDDFGSMFELTGQHPPANVYHEDEYIEPSKTGGAMPSSTPEPKRRQFADVPVKSLKERFNYASIDCAAMVRGANKEAKGAQSILYESKDQYMLNKCAADKYVIINLCEAVLIDTIVMANFEFFSSTFSDFRVYVADRYPTKEWKLLGQWQARNTRDLQVFKVTNRIGWYENIKIEFLTHYGHEYYCPLSLVRVHGMPMMEYYNLVERHGLSDDVEENIALEEHFLWPAEVRDEIIQPKLDATNDSDAIIMMPENDDEDDRQQIPMIQPLPEQEEEKEEEVQAHETEERAKEINVEKEKKAEARFPQVDDDTPSPSKIDLETVLAGGAPTITSTQSASEESSFRQERQEQQQQQQQQQQLTTPLTSGDTEGIASTEPTQERSLETEDTVPTDSHVPPESSEDGSVVPNQGNGTIYDEQSSTSTPVTTATGIGTTTTMQGMPTGVNSMIDDVATRVKAHAMHTKENAQESIYKTIMKRLNALELNATLSQRYLDEQTKMLNDAFLTMEKNHQDQLILLLGRLNDTASFRIDSMKRRYEQLYEDLRYRSEKDAKQMTLQLGLLADQIAFERRVSMAQLVIVLLLFVFVALSRGTLSILSPIMEAQARERKRRESATEPPRHASPPKTKEKDEEIKRTEEKEEQQAAAAAVHVNAALEDNQDPALFGVVPSPSPSAPPSAAAGATPTAGTVLPSLPPPIVVPTDEDGASASSSVRHSPNGDLCHVGDASVYREKPPESPRRRWSDALSPDLDFLPSIRRRKSSGDA</sequence>
<dbReference type="GO" id="GO:0012505">
    <property type="term" value="C:endomembrane system"/>
    <property type="evidence" value="ECO:0007669"/>
    <property type="project" value="UniProtKB-SubCell"/>
</dbReference>
<feature type="compositionally biased region" description="Low complexity" evidence="5">
    <location>
        <begin position="527"/>
        <end position="536"/>
    </location>
</feature>
<gene>
    <name evidence="8" type="ORF">BCR43DRAFT_539480</name>
</gene>
<feature type="region of interest" description="Disordered" evidence="5">
    <location>
        <begin position="96"/>
        <end position="148"/>
    </location>
</feature>
<dbReference type="OrthoDB" id="266334at2759"/>
<dbReference type="PROSITE" id="PS51469">
    <property type="entry name" value="SUN"/>
    <property type="match status" value="1"/>
</dbReference>
<evidence type="ECO:0000256" key="6">
    <source>
        <dbReference type="SAM" id="Phobius"/>
    </source>
</evidence>
<evidence type="ECO:0000259" key="7">
    <source>
        <dbReference type="PROSITE" id="PS51469"/>
    </source>
</evidence>
<feature type="domain" description="SUN" evidence="7">
    <location>
        <begin position="209"/>
        <end position="376"/>
    </location>
</feature>
<dbReference type="FunCoup" id="A0A1X2GZ52">
    <property type="interactions" value="31"/>
</dbReference>
<keyword evidence="3 6" id="KW-1133">Transmembrane helix</keyword>
<dbReference type="Gene3D" id="2.60.120.260">
    <property type="entry name" value="Galactose-binding domain-like"/>
    <property type="match status" value="1"/>
</dbReference>
<feature type="compositionally biased region" description="Pro residues" evidence="5">
    <location>
        <begin position="48"/>
        <end position="57"/>
    </location>
</feature>
<feature type="region of interest" description="Disordered" evidence="5">
    <location>
        <begin position="445"/>
        <end position="619"/>
    </location>
</feature>
<feature type="region of interest" description="Disordered" evidence="5">
    <location>
        <begin position="783"/>
        <end position="824"/>
    </location>
</feature>
<name>A0A1X2GZ52_SYNRA</name>
<organism evidence="8 9">
    <name type="scientific">Syncephalastrum racemosum</name>
    <name type="common">Filamentous fungus</name>
    <dbReference type="NCBI Taxonomy" id="13706"/>
    <lineage>
        <taxon>Eukaryota</taxon>
        <taxon>Fungi</taxon>
        <taxon>Fungi incertae sedis</taxon>
        <taxon>Mucoromycota</taxon>
        <taxon>Mucoromycotina</taxon>
        <taxon>Mucoromycetes</taxon>
        <taxon>Mucorales</taxon>
        <taxon>Syncephalastraceae</taxon>
        <taxon>Syncephalastrum</taxon>
    </lineage>
</organism>
<accession>A0A1X2GZ52</accession>
<dbReference type="Proteomes" id="UP000242180">
    <property type="component" value="Unassembled WGS sequence"/>
</dbReference>
<dbReference type="GO" id="GO:0016020">
    <property type="term" value="C:membrane"/>
    <property type="evidence" value="ECO:0007669"/>
    <property type="project" value="InterPro"/>
</dbReference>
<evidence type="ECO:0000256" key="2">
    <source>
        <dbReference type="ARBA" id="ARBA00022692"/>
    </source>
</evidence>
<evidence type="ECO:0000256" key="5">
    <source>
        <dbReference type="SAM" id="MobiDB-lite"/>
    </source>
</evidence>
<feature type="compositionally biased region" description="Low complexity" evidence="5">
    <location>
        <begin position="104"/>
        <end position="128"/>
    </location>
</feature>
<dbReference type="STRING" id="13706.A0A1X2GZ52"/>